<name>A0ABM8RMK4_9BACT</name>
<evidence type="ECO:0008006" key="3">
    <source>
        <dbReference type="Google" id="ProtNLM"/>
    </source>
</evidence>
<evidence type="ECO:0000313" key="1">
    <source>
        <dbReference type="EMBL" id="CAE6760912.1"/>
    </source>
</evidence>
<dbReference type="InterPro" id="IPR010980">
    <property type="entry name" value="Cyt_c/b562"/>
</dbReference>
<organism evidence="1 2">
    <name type="scientific">Nitrospira defluvii</name>
    <dbReference type="NCBI Taxonomy" id="330214"/>
    <lineage>
        <taxon>Bacteria</taxon>
        <taxon>Pseudomonadati</taxon>
        <taxon>Nitrospirota</taxon>
        <taxon>Nitrospiria</taxon>
        <taxon>Nitrospirales</taxon>
        <taxon>Nitrospiraceae</taxon>
        <taxon>Nitrospira</taxon>
    </lineage>
</organism>
<dbReference type="InterPro" id="IPR002321">
    <property type="entry name" value="Cyt_c_II"/>
</dbReference>
<dbReference type="RefSeq" id="WP_213042773.1">
    <property type="nucleotide sequence ID" value="NZ_CAJNBJ010000016.1"/>
</dbReference>
<dbReference type="Proteomes" id="UP000675880">
    <property type="component" value="Unassembled WGS sequence"/>
</dbReference>
<protein>
    <recommendedName>
        <fullName evidence="3">Cytochrome c</fullName>
    </recommendedName>
</protein>
<gene>
    <name evidence="1" type="ORF">NSPZN2_30640</name>
</gene>
<proteinExistence type="predicted"/>
<reference evidence="1 2" key="1">
    <citation type="submission" date="2021-02" db="EMBL/GenBank/DDBJ databases">
        <authorList>
            <person name="Han P."/>
        </authorList>
    </citation>
    <scope>NUCLEOTIDE SEQUENCE [LARGE SCALE GENOMIC DNA]</scope>
    <source>
        <strain evidence="1">Candidatus Nitrospira sp. ZN2</strain>
    </source>
</reference>
<accession>A0ABM8RMK4</accession>
<dbReference type="EMBL" id="CAJNBJ010000016">
    <property type="protein sequence ID" value="CAE6760912.1"/>
    <property type="molecule type" value="Genomic_DNA"/>
</dbReference>
<evidence type="ECO:0000313" key="2">
    <source>
        <dbReference type="Proteomes" id="UP000675880"/>
    </source>
</evidence>
<keyword evidence="2" id="KW-1185">Reference proteome</keyword>
<dbReference type="SUPFAM" id="SSF47175">
    <property type="entry name" value="Cytochromes"/>
    <property type="match status" value="1"/>
</dbReference>
<dbReference type="PROSITE" id="PS51009">
    <property type="entry name" value="CYTCII"/>
    <property type="match status" value="1"/>
</dbReference>
<comment type="caution">
    <text evidence="1">The sequence shown here is derived from an EMBL/GenBank/DDBJ whole genome shotgun (WGS) entry which is preliminary data.</text>
</comment>
<sequence>MNWRVLGVGTAVLWIITAGVVAALFVQGHTRPATDGRTEILLAPAERDLVLAEMRDLLKAVHGVVTVLGSPSPNLKEAEGAARGAGMAMAADVNPAIMLKLPLAFKQLGMSIHKDMDHLADGIAKGETSQQILNRLSSMTARCTTCHDMYRFGTTK</sequence>